<comment type="subcellular location">
    <subcellularLocation>
        <location evidence="1">Nucleus</location>
    </subcellularLocation>
</comment>
<accession>A0AA47NRM2</accession>
<keyword evidence="9" id="KW-1185">Reference proteome</keyword>
<feature type="region of interest" description="Disordered" evidence="6">
    <location>
        <begin position="250"/>
        <end position="287"/>
    </location>
</feature>
<organism evidence="8 9">
    <name type="scientific">Merluccius polli</name>
    <name type="common">Benguela hake</name>
    <name type="synonym">Merluccius cadenati</name>
    <dbReference type="NCBI Taxonomy" id="89951"/>
    <lineage>
        <taxon>Eukaryota</taxon>
        <taxon>Metazoa</taxon>
        <taxon>Chordata</taxon>
        <taxon>Craniata</taxon>
        <taxon>Vertebrata</taxon>
        <taxon>Euteleostomi</taxon>
        <taxon>Actinopterygii</taxon>
        <taxon>Neopterygii</taxon>
        <taxon>Teleostei</taxon>
        <taxon>Neoteleostei</taxon>
        <taxon>Acanthomorphata</taxon>
        <taxon>Zeiogadaria</taxon>
        <taxon>Gadariae</taxon>
        <taxon>Gadiformes</taxon>
        <taxon>Gadoidei</taxon>
        <taxon>Merlucciidae</taxon>
        <taxon>Merluccius</taxon>
    </lineage>
</organism>
<evidence type="ECO:0000256" key="4">
    <source>
        <dbReference type="ARBA" id="ARBA00023242"/>
    </source>
</evidence>
<evidence type="ECO:0000259" key="7">
    <source>
        <dbReference type="Pfam" id="PF21928"/>
    </source>
</evidence>
<keyword evidence="2" id="KW-0227">DNA damage</keyword>
<evidence type="ECO:0000256" key="2">
    <source>
        <dbReference type="ARBA" id="ARBA00022763"/>
    </source>
</evidence>
<dbReference type="Gene3D" id="2.170.210.10">
    <property type="entry name" value="DNA double-strand break repair and VJ recombination XRCC4, N-terminal"/>
    <property type="match status" value="1"/>
</dbReference>
<dbReference type="InterPro" id="IPR053829">
    <property type="entry name" value="XLF-like_CC"/>
</dbReference>
<dbReference type="Pfam" id="PF21928">
    <property type="entry name" value="XLF_CC"/>
    <property type="match status" value="1"/>
</dbReference>
<evidence type="ECO:0000313" key="8">
    <source>
        <dbReference type="EMBL" id="KAK0133852.1"/>
    </source>
</evidence>
<dbReference type="GO" id="GO:0045027">
    <property type="term" value="F:DNA end binding"/>
    <property type="evidence" value="ECO:0007669"/>
    <property type="project" value="TreeGrafter"/>
</dbReference>
<dbReference type="PANTHER" id="PTHR32235:SF1">
    <property type="entry name" value="NON-HOMOLOGOUS END-JOINING FACTOR 1"/>
    <property type="match status" value="1"/>
</dbReference>
<keyword evidence="3" id="KW-0234">DNA repair</keyword>
<evidence type="ECO:0000256" key="3">
    <source>
        <dbReference type="ARBA" id="ARBA00023204"/>
    </source>
</evidence>
<evidence type="ECO:0000256" key="5">
    <source>
        <dbReference type="ARBA" id="ARBA00025747"/>
    </source>
</evidence>
<proteinExistence type="inferred from homology"/>
<dbReference type="InterPro" id="IPR052287">
    <property type="entry name" value="NHEJ_factor"/>
</dbReference>
<gene>
    <name evidence="8" type="primary">nhej1_0</name>
    <name evidence="8" type="ORF">N1851_030616</name>
</gene>
<dbReference type="AlphaFoldDB" id="A0AA47NRM2"/>
<dbReference type="GO" id="GO:0032807">
    <property type="term" value="C:DNA ligase IV complex"/>
    <property type="evidence" value="ECO:0007669"/>
    <property type="project" value="TreeGrafter"/>
</dbReference>
<dbReference type="FunFam" id="1.10.287.450:FF:000003">
    <property type="entry name" value="Non-homologous end-joining factor 1"/>
    <property type="match status" value="1"/>
</dbReference>
<dbReference type="Proteomes" id="UP001174136">
    <property type="component" value="Unassembled WGS sequence"/>
</dbReference>
<dbReference type="PANTHER" id="PTHR32235">
    <property type="entry name" value="NON-HOMOLOGOUS END-JOINING FACTOR 1"/>
    <property type="match status" value="1"/>
</dbReference>
<evidence type="ECO:0000256" key="1">
    <source>
        <dbReference type="ARBA" id="ARBA00004123"/>
    </source>
</evidence>
<protein>
    <submittedName>
        <fullName evidence="8">Non-ous end-joining factor 1</fullName>
    </submittedName>
</protein>
<dbReference type="InterPro" id="IPR038051">
    <property type="entry name" value="XRCC4-like_N_sf"/>
</dbReference>
<dbReference type="Gene3D" id="1.10.287.450">
    <property type="entry name" value="Helix hairpin bin"/>
    <property type="match status" value="1"/>
</dbReference>
<comment type="similarity">
    <text evidence="5">Belongs to the XRCC4-XLF family. XLF subfamily.</text>
</comment>
<feature type="domain" description="XLF-like coiled-coil region" evidence="7">
    <location>
        <begin position="150"/>
        <end position="198"/>
    </location>
</feature>
<evidence type="ECO:0000256" key="6">
    <source>
        <dbReference type="SAM" id="MobiDB-lite"/>
    </source>
</evidence>
<sequence>MSFLRRVAGLSLRDRVRSSVIREELGVDPLLLRVERSQMRWLGHLVRMPPGRLPGEVFRARPTGRRARGRPRTRWRDYELNKRLRAPVKAFYSHLREVALPCFSGRGGKEEGEAQVSLTHRGDGGGVSIKLKSELAGLPFHWEFHCTAPPVDTVCSQLVRPLLVMSQLLQTQVDQLGALLARKDAEIQDYKENGATLSRVRLQTEVFDEQTYKDNIVAQVLPQVSSGQREVLGFDTDLRELYSTVVAYGSHGKRKRAQSEDHASEDAPLAAEEQEADHAPSHAPTPG</sequence>
<evidence type="ECO:0000313" key="9">
    <source>
        <dbReference type="Proteomes" id="UP001174136"/>
    </source>
</evidence>
<dbReference type="EMBL" id="JAOPHQ010005808">
    <property type="protein sequence ID" value="KAK0133852.1"/>
    <property type="molecule type" value="Genomic_DNA"/>
</dbReference>
<name>A0AA47NRM2_MERPO</name>
<comment type="caution">
    <text evidence="8">The sequence shown here is derived from an EMBL/GenBank/DDBJ whole genome shotgun (WGS) entry which is preliminary data.</text>
</comment>
<reference evidence="8" key="1">
    <citation type="journal article" date="2023" name="Front. Mar. Sci.">
        <title>A new Merluccius polli reference genome to investigate the effects of global change in West African waters.</title>
        <authorList>
            <person name="Mateo J.L."/>
            <person name="Blanco-Fernandez C."/>
            <person name="Garcia-Vazquez E."/>
            <person name="Machado-Schiaffino G."/>
        </authorList>
    </citation>
    <scope>NUCLEOTIDE SEQUENCE</scope>
    <source>
        <strain evidence="8">C29</strain>
        <tissue evidence="8">Fin</tissue>
    </source>
</reference>
<keyword evidence="4" id="KW-0539">Nucleus</keyword>
<dbReference type="GO" id="GO:0006303">
    <property type="term" value="P:double-strand break repair via nonhomologous end joining"/>
    <property type="evidence" value="ECO:0007669"/>
    <property type="project" value="UniProtKB-ARBA"/>
</dbReference>